<name>A0ABD2QMA8_9PLAT</name>
<keyword evidence="2" id="KW-0597">Phosphoprotein</keyword>
<accession>A0ABD2QMA8</accession>
<reference evidence="3 4" key="1">
    <citation type="submission" date="2024-11" db="EMBL/GenBank/DDBJ databases">
        <title>Adaptive evolution of stress response genes in parasites aligns with host niche diversity.</title>
        <authorList>
            <person name="Hahn C."/>
            <person name="Resl P."/>
        </authorList>
    </citation>
    <scope>NUCLEOTIDE SEQUENCE [LARGE SCALE GENOMIC DNA]</scope>
    <source>
        <strain evidence="3">EGGRZ-B1_66</strain>
        <tissue evidence="3">Body</tissue>
    </source>
</reference>
<dbReference type="PANTHER" id="PTHR45775:SF6">
    <property type="entry name" value="RAD, GEM_KIR FAMILY MEMBER 2, ISOFORM C"/>
    <property type="match status" value="1"/>
</dbReference>
<dbReference type="InterPro" id="IPR027417">
    <property type="entry name" value="P-loop_NTPase"/>
</dbReference>
<gene>
    <name evidence="3" type="ORF">Ciccas_000816</name>
</gene>
<comment type="caution">
    <text evidence="3">The sequence shown here is derived from an EMBL/GenBank/DDBJ whole genome shotgun (WGS) entry which is preliminary data.</text>
</comment>
<proteinExistence type="inferred from homology"/>
<protein>
    <submittedName>
        <fullName evidence="3">Uncharacterized protein</fullName>
    </submittedName>
</protein>
<comment type="similarity">
    <text evidence="1">Belongs to the small GTPase superfamily. RGK family.</text>
</comment>
<organism evidence="3 4">
    <name type="scientific">Cichlidogyrus casuarinus</name>
    <dbReference type="NCBI Taxonomy" id="1844966"/>
    <lineage>
        <taxon>Eukaryota</taxon>
        <taxon>Metazoa</taxon>
        <taxon>Spiralia</taxon>
        <taxon>Lophotrochozoa</taxon>
        <taxon>Platyhelminthes</taxon>
        <taxon>Monogenea</taxon>
        <taxon>Monopisthocotylea</taxon>
        <taxon>Dactylogyridea</taxon>
        <taxon>Ancyrocephalidae</taxon>
        <taxon>Cichlidogyrus</taxon>
    </lineage>
</organism>
<dbReference type="Pfam" id="PF00071">
    <property type="entry name" value="Ras"/>
    <property type="match status" value="1"/>
</dbReference>
<keyword evidence="4" id="KW-1185">Reference proteome</keyword>
<evidence type="ECO:0000256" key="2">
    <source>
        <dbReference type="ARBA" id="ARBA00022553"/>
    </source>
</evidence>
<evidence type="ECO:0000256" key="1">
    <source>
        <dbReference type="ARBA" id="ARBA00008846"/>
    </source>
</evidence>
<dbReference type="SUPFAM" id="SSF52540">
    <property type="entry name" value="P-loop containing nucleoside triphosphate hydrolases"/>
    <property type="match status" value="1"/>
</dbReference>
<evidence type="ECO:0000313" key="3">
    <source>
        <dbReference type="EMBL" id="KAL3320517.1"/>
    </source>
</evidence>
<dbReference type="Proteomes" id="UP001626550">
    <property type="component" value="Unassembled WGS sequence"/>
</dbReference>
<evidence type="ECO:0000313" key="4">
    <source>
        <dbReference type="Proteomes" id="UP001626550"/>
    </source>
</evidence>
<dbReference type="AlphaFoldDB" id="A0ABD2QMA8"/>
<sequence length="113" mass="12968">MFHIVDETHEMQTKMVRVELDGVKADLILVDSTVPSLEDMDSCVMESADAYVIVYSVDDRESFIMAQQLITVILGMSKRSSALILVANKNDLARTRMISREGEWKYWFTKRGF</sequence>
<dbReference type="PANTHER" id="PTHR45775">
    <property type="entry name" value="RAD, GEM/KIR FAMILY MEMBER 2, ISOFORM C"/>
    <property type="match status" value="1"/>
</dbReference>
<dbReference type="InterPro" id="IPR001806">
    <property type="entry name" value="Small_GTPase"/>
</dbReference>
<dbReference type="EMBL" id="JBJKFK010000047">
    <property type="protein sequence ID" value="KAL3320517.1"/>
    <property type="molecule type" value="Genomic_DNA"/>
</dbReference>
<dbReference type="InterPro" id="IPR051641">
    <property type="entry name" value="RGK_GTP-binding_reg"/>
</dbReference>
<dbReference type="Gene3D" id="3.40.50.300">
    <property type="entry name" value="P-loop containing nucleotide triphosphate hydrolases"/>
    <property type="match status" value="1"/>
</dbReference>